<accession>A0A9D6V5B5</accession>
<comment type="caution">
    <text evidence="1">The sequence shown here is derived from an EMBL/GenBank/DDBJ whole genome shotgun (WGS) entry which is preliminary data.</text>
</comment>
<gene>
    <name evidence="1" type="ORF">HY912_20050</name>
</gene>
<dbReference type="EMBL" id="JACRDE010000524">
    <property type="protein sequence ID" value="MBI5251792.1"/>
    <property type="molecule type" value="Genomic_DNA"/>
</dbReference>
<sequence length="142" mass="15918">MTISAAFFLSPNGHLVHVPQNHISTVIAEPENFGLTREEIEALYREYGERVGVEGKARREILLKIIADGWIRIRRYPNKYWSVTAASLIPLVQDRLREWAGKMLAGINGFKESDRYMPVKVSTASGESLCTIGDLAEGTCPR</sequence>
<dbReference type="Proteomes" id="UP000807825">
    <property type="component" value="Unassembled WGS sequence"/>
</dbReference>
<reference evidence="1" key="1">
    <citation type="submission" date="2020-07" db="EMBL/GenBank/DDBJ databases">
        <title>Huge and variable diversity of episymbiotic CPR bacteria and DPANN archaea in groundwater ecosystems.</title>
        <authorList>
            <person name="He C.Y."/>
            <person name="Keren R."/>
            <person name="Whittaker M."/>
            <person name="Farag I.F."/>
            <person name="Doudna J."/>
            <person name="Cate J.H.D."/>
            <person name="Banfield J.F."/>
        </authorList>
    </citation>
    <scope>NUCLEOTIDE SEQUENCE</scope>
    <source>
        <strain evidence="1">NC_groundwater_1664_Pr3_B-0.1um_52_9</strain>
    </source>
</reference>
<name>A0A9D6V5B5_9BACT</name>
<evidence type="ECO:0000313" key="2">
    <source>
        <dbReference type="Proteomes" id="UP000807825"/>
    </source>
</evidence>
<evidence type="ECO:0000313" key="1">
    <source>
        <dbReference type="EMBL" id="MBI5251792.1"/>
    </source>
</evidence>
<organism evidence="1 2">
    <name type="scientific">Desulfomonile tiedjei</name>
    <dbReference type="NCBI Taxonomy" id="2358"/>
    <lineage>
        <taxon>Bacteria</taxon>
        <taxon>Pseudomonadati</taxon>
        <taxon>Thermodesulfobacteriota</taxon>
        <taxon>Desulfomonilia</taxon>
        <taxon>Desulfomonilales</taxon>
        <taxon>Desulfomonilaceae</taxon>
        <taxon>Desulfomonile</taxon>
    </lineage>
</organism>
<dbReference type="AlphaFoldDB" id="A0A9D6V5B5"/>
<proteinExistence type="predicted"/>
<protein>
    <submittedName>
        <fullName evidence="1">Uncharacterized protein</fullName>
    </submittedName>
</protein>